<feature type="compositionally biased region" description="Low complexity" evidence="1">
    <location>
        <begin position="158"/>
        <end position="180"/>
    </location>
</feature>
<feature type="region of interest" description="Disordered" evidence="1">
    <location>
        <begin position="158"/>
        <end position="191"/>
    </location>
</feature>
<sequence>MKTKLATHVLAAMLFSAPVFAQVISKDSLQALNDQKKAIEFNEKLNEKKIELAEKQKELEKKRAEMQQSSAKAQASVDANTSVARELAANPQDKKLSRKASGAARDAQRDAKNARKDSDRVDQLNEDIANLQKEIQEKEQEFASNRGLAAPALETTAAGNPAAGAPAAGSPAAGAPVAGDPGAGNSGVTQNGGVVQGASVMEQNRNAPYIVQRNMTSDANGAGTGAVAQRVLESTYKNYPQQPGQPTIIINNIIVPSEYNAQQPKDGPPAKDRIADQDLADYEDYKAWLRYKKGLPATPGSASYPAASGYPAASDKSQDERSAPMDKDARLGFRDRFGEKPERNSGMWVIPMVGIHASNFNADFQDDQYEGRAGWNAGLDFRFRMRKFFIQPGVHYFSSSMNVTSEDSISTAPLLTGPRIHSLKAPLMIGVYLTKAKGGFFRFNIKGGVVGNYVLNVDQNGSDRFDKDNIEDFSYGLNAGVGLEFGFVTLDFSHEWGMSALFKDSNQKNNILRATLGFKL</sequence>
<feature type="compositionally biased region" description="Basic and acidic residues" evidence="1">
    <location>
        <begin position="316"/>
        <end position="331"/>
    </location>
</feature>
<organism evidence="4 5">
    <name type="scientific">Dyadobacter fanqingshengii</name>
    <dbReference type="NCBI Taxonomy" id="2906443"/>
    <lineage>
        <taxon>Bacteria</taxon>
        <taxon>Pseudomonadati</taxon>
        <taxon>Bacteroidota</taxon>
        <taxon>Cytophagia</taxon>
        <taxon>Cytophagales</taxon>
        <taxon>Spirosomataceae</taxon>
        <taxon>Dyadobacter</taxon>
    </lineage>
</organism>
<dbReference type="Pfam" id="PF13568">
    <property type="entry name" value="OMP_b-brl_2"/>
    <property type="match status" value="1"/>
</dbReference>
<reference evidence="4" key="1">
    <citation type="submission" date="2021-12" db="EMBL/GenBank/DDBJ databases">
        <title>Novel species in genus Dyadobacter.</title>
        <authorList>
            <person name="Ma C."/>
        </authorList>
    </citation>
    <scope>NUCLEOTIDE SEQUENCE</scope>
    <source>
        <strain evidence="4">CY399</strain>
    </source>
</reference>
<feature type="chain" id="PRO_5040791704" evidence="2">
    <location>
        <begin position="22"/>
        <end position="520"/>
    </location>
</feature>
<evidence type="ECO:0000259" key="3">
    <source>
        <dbReference type="Pfam" id="PF13568"/>
    </source>
</evidence>
<protein>
    <submittedName>
        <fullName evidence="4">Outer membrane beta-barrel protein</fullName>
    </submittedName>
</protein>
<evidence type="ECO:0000313" key="5">
    <source>
        <dbReference type="Proteomes" id="UP001139700"/>
    </source>
</evidence>
<feature type="compositionally biased region" description="Low complexity" evidence="1">
    <location>
        <begin position="300"/>
        <end position="314"/>
    </location>
</feature>
<feature type="domain" description="Outer membrane protein beta-barrel" evidence="3">
    <location>
        <begin position="353"/>
        <end position="502"/>
    </location>
</feature>
<feature type="region of interest" description="Disordered" evidence="1">
    <location>
        <begin position="59"/>
        <end position="122"/>
    </location>
</feature>
<dbReference type="InterPro" id="IPR025665">
    <property type="entry name" value="Beta-barrel_OMP_2"/>
</dbReference>
<dbReference type="EMBL" id="JAJTTA010000002">
    <property type="protein sequence ID" value="MCF0041489.1"/>
    <property type="molecule type" value="Genomic_DNA"/>
</dbReference>
<feature type="compositionally biased region" description="Polar residues" evidence="1">
    <location>
        <begin position="66"/>
        <end position="83"/>
    </location>
</feature>
<dbReference type="RefSeq" id="WP_234614250.1">
    <property type="nucleotide sequence ID" value="NZ_CP098806.1"/>
</dbReference>
<keyword evidence="5" id="KW-1185">Reference proteome</keyword>
<dbReference type="AlphaFoldDB" id="A0A9X1PC51"/>
<accession>A0A9X1PC51</accession>
<feature type="compositionally biased region" description="Basic and acidic residues" evidence="1">
    <location>
        <begin position="106"/>
        <end position="122"/>
    </location>
</feature>
<proteinExistence type="predicted"/>
<evidence type="ECO:0000256" key="1">
    <source>
        <dbReference type="SAM" id="MobiDB-lite"/>
    </source>
</evidence>
<feature type="region of interest" description="Disordered" evidence="1">
    <location>
        <begin position="300"/>
        <end position="331"/>
    </location>
</feature>
<evidence type="ECO:0000313" key="4">
    <source>
        <dbReference type="EMBL" id="MCF0041489.1"/>
    </source>
</evidence>
<gene>
    <name evidence="4" type="ORF">LXM24_15395</name>
</gene>
<feature type="signal peptide" evidence="2">
    <location>
        <begin position="1"/>
        <end position="21"/>
    </location>
</feature>
<evidence type="ECO:0000256" key="2">
    <source>
        <dbReference type="SAM" id="SignalP"/>
    </source>
</evidence>
<name>A0A9X1PC51_9BACT</name>
<keyword evidence="2" id="KW-0732">Signal</keyword>
<comment type="caution">
    <text evidence="4">The sequence shown here is derived from an EMBL/GenBank/DDBJ whole genome shotgun (WGS) entry which is preliminary data.</text>
</comment>
<dbReference type="Proteomes" id="UP001139700">
    <property type="component" value="Unassembled WGS sequence"/>
</dbReference>